<evidence type="ECO:0000313" key="2">
    <source>
        <dbReference type="EMBL" id="ALR78573.1"/>
    </source>
</evidence>
<dbReference type="Proteomes" id="UP000069162">
    <property type="component" value="Chromosome"/>
</dbReference>
<evidence type="ECO:0000313" key="3">
    <source>
        <dbReference type="Proteomes" id="UP000069162"/>
    </source>
</evidence>
<organism evidence="2 3">
    <name type="scientific">[Enterobacter] lignolyticus</name>
    <dbReference type="NCBI Taxonomy" id="1334193"/>
    <lineage>
        <taxon>Bacteria</taxon>
        <taxon>Pseudomonadati</taxon>
        <taxon>Pseudomonadota</taxon>
        <taxon>Gammaproteobacteria</taxon>
        <taxon>Enterobacterales</taxon>
        <taxon>Enterobacteriaceae</taxon>
        <taxon>Pluralibacter</taxon>
    </lineage>
</organism>
<gene>
    <name evidence="2" type="ORF">AO703_20515</name>
</gene>
<dbReference type="SUPFAM" id="SSF51735">
    <property type="entry name" value="NAD(P)-binding Rossmann-fold domains"/>
    <property type="match status" value="1"/>
</dbReference>
<proteinExistence type="inferred from homology"/>
<dbReference type="Gene3D" id="3.40.50.720">
    <property type="entry name" value="NAD(P)-binding Rossmann-like Domain"/>
    <property type="match status" value="1"/>
</dbReference>
<dbReference type="PRINTS" id="PR00080">
    <property type="entry name" value="SDRFAMILY"/>
</dbReference>
<dbReference type="CDD" id="cd05233">
    <property type="entry name" value="SDR_c"/>
    <property type="match status" value="1"/>
</dbReference>
<sequence>MKLDLTGKIAVVSGSTAGIGLGIAKGLASAAATVVIVGRQPQGVDRAIAEINAAIPQATLHGVVADLSTEQGVETLIAAVPHADVLVNNLGIFNEKDFFSVPDSEWMHFYNVNVLSGVRLSRHYAQGMVAQGWGRIIFVSSESGVAIPADMINYGVTKSANLAVSHGLAKRLSGTGVTVNAILPGPTFTDGLETMLADAAQKSGRSPREQADEFVKTARPSSIIQRAADVEEVANLAVYLASPLSSATTGAALRVDGGVVDTLAM</sequence>
<dbReference type="RefSeq" id="WP_062742288.1">
    <property type="nucleotide sequence ID" value="NZ_CP012871.1"/>
</dbReference>
<dbReference type="PRINTS" id="PR00081">
    <property type="entry name" value="GDHRDH"/>
</dbReference>
<dbReference type="AlphaFoldDB" id="A0A806XFH8"/>
<dbReference type="InterPro" id="IPR036291">
    <property type="entry name" value="NAD(P)-bd_dom_sf"/>
</dbReference>
<dbReference type="OrthoDB" id="9793325at2"/>
<evidence type="ECO:0000256" key="1">
    <source>
        <dbReference type="ARBA" id="ARBA00006484"/>
    </source>
</evidence>
<reference evidence="3" key="1">
    <citation type="submission" date="2015-10" db="EMBL/GenBank/DDBJ databases">
        <title>Complete Genome Sequencing of Klebsiella sp. strain G5.</title>
        <authorList>
            <person name="Chan K.-G."/>
            <person name="Chen J.-W."/>
        </authorList>
    </citation>
    <scope>NUCLEOTIDE SEQUENCE [LARGE SCALE GENOMIC DNA]</scope>
    <source>
        <strain evidence="3">G5</strain>
    </source>
</reference>
<dbReference type="InterPro" id="IPR002347">
    <property type="entry name" value="SDR_fam"/>
</dbReference>
<dbReference type="EMBL" id="CP012871">
    <property type="protein sequence ID" value="ALR78573.1"/>
    <property type="molecule type" value="Genomic_DNA"/>
</dbReference>
<protein>
    <submittedName>
        <fullName evidence="2">Oxidoreductase</fullName>
    </submittedName>
</protein>
<dbReference type="InterPro" id="IPR050259">
    <property type="entry name" value="SDR"/>
</dbReference>
<dbReference type="PANTHER" id="PTHR42879">
    <property type="entry name" value="3-OXOACYL-(ACYL-CARRIER-PROTEIN) REDUCTASE"/>
    <property type="match status" value="1"/>
</dbReference>
<comment type="similarity">
    <text evidence="1">Belongs to the short-chain dehydrogenases/reductases (SDR) family.</text>
</comment>
<dbReference type="Pfam" id="PF13561">
    <property type="entry name" value="adh_short_C2"/>
    <property type="match status" value="1"/>
</dbReference>
<dbReference type="KEGG" id="kle:AO703_20515"/>
<accession>A0A806XFH8</accession>
<name>A0A806XFH8_9ENTR</name>